<organism evidence="2 3">
    <name type="scientific">Saprolegnia parasitica (strain CBS 223.65)</name>
    <dbReference type="NCBI Taxonomy" id="695850"/>
    <lineage>
        <taxon>Eukaryota</taxon>
        <taxon>Sar</taxon>
        <taxon>Stramenopiles</taxon>
        <taxon>Oomycota</taxon>
        <taxon>Saprolegniomycetes</taxon>
        <taxon>Saprolegniales</taxon>
        <taxon>Saprolegniaceae</taxon>
        <taxon>Saprolegnia</taxon>
    </lineage>
</organism>
<evidence type="ECO:0000313" key="3">
    <source>
        <dbReference type="Proteomes" id="UP000030745"/>
    </source>
</evidence>
<dbReference type="EMBL" id="KK583661">
    <property type="protein sequence ID" value="KDO17443.1"/>
    <property type="molecule type" value="Genomic_DNA"/>
</dbReference>
<dbReference type="AlphaFoldDB" id="A0A067BGZ9"/>
<evidence type="ECO:0008006" key="4">
    <source>
        <dbReference type="Google" id="ProtNLM"/>
    </source>
</evidence>
<name>A0A067BGZ9_SAPPC</name>
<proteinExistence type="predicted"/>
<dbReference type="Proteomes" id="UP000030745">
    <property type="component" value="Unassembled WGS sequence"/>
</dbReference>
<protein>
    <recommendedName>
        <fullName evidence="4">DUF1640 domain-containing protein</fullName>
    </recommendedName>
</protein>
<reference evidence="2 3" key="1">
    <citation type="journal article" date="2013" name="PLoS Genet.">
        <title>Distinctive expansion of potential virulence genes in the genome of the oomycete fish pathogen Saprolegnia parasitica.</title>
        <authorList>
            <person name="Jiang R.H."/>
            <person name="de Bruijn I."/>
            <person name="Haas B.J."/>
            <person name="Belmonte R."/>
            <person name="Lobach L."/>
            <person name="Christie J."/>
            <person name="van den Ackerveken G."/>
            <person name="Bottin A."/>
            <person name="Bulone V."/>
            <person name="Diaz-Moreno S.M."/>
            <person name="Dumas B."/>
            <person name="Fan L."/>
            <person name="Gaulin E."/>
            <person name="Govers F."/>
            <person name="Grenville-Briggs L.J."/>
            <person name="Horner N.R."/>
            <person name="Levin J.Z."/>
            <person name="Mammella M."/>
            <person name="Meijer H.J."/>
            <person name="Morris P."/>
            <person name="Nusbaum C."/>
            <person name="Oome S."/>
            <person name="Phillips A.J."/>
            <person name="van Rooyen D."/>
            <person name="Rzeszutek E."/>
            <person name="Saraiva M."/>
            <person name="Secombes C.J."/>
            <person name="Seidl M.F."/>
            <person name="Snel B."/>
            <person name="Stassen J.H."/>
            <person name="Sykes S."/>
            <person name="Tripathy S."/>
            <person name="van den Berg H."/>
            <person name="Vega-Arreguin J.C."/>
            <person name="Wawra S."/>
            <person name="Young S.K."/>
            <person name="Zeng Q."/>
            <person name="Dieguez-Uribeondo J."/>
            <person name="Russ C."/>
            <person name="Tyler B.M."/>
            <person name="van West P."/>
        </authorList>
    </citation>
    <scope>NUCLEOTIDE SEQUENCE [LARGE SCALE GENOMIC DNA]</scope>
    <source>
        <strain evidence="2 3">CBS 223.65</strain>
    </source>
</reference>
<dbReference type="OrthoDB" id="889336at2759"/>
<evidence type="ECO:0000256" key="1">
    <source>
        <dbReference type="SAM" id="Phobius"/>
    </source>
</evidence>
<evidence type="ECO:0000313" key="2">
    <source>
        <dbReference type="EMBL" id="KDO17443.1"/>
    </source>
</evidence>
<dbReference type="KEGG" id="spar:SPRG_16937"/>
<gene>
    <name evidence="2" type="ORF">SPRG_16937</name>
</gene>
<keyword evidence="1" id="KW-0472">Membrane</keyword>
<sequence length="176" mass="20515">MALAWQRTTTRGFCTAGIHFDTYRFAQNLRAKGFTPKEAEVILAATRNAIQEMNTSRASLYIPKADHLELKTDLSQRVLRSTMNFDVAHRHMREVLERDFSNLKNDIRMTEKLDFDKVRFELLKVEKEFLLQKKTDEETLNTLHIANERLEKRILQFVVGFSGSMMLVLARLGAFF</sequence>
<feature type="transmembrane region" description="Helical" evidence="1">
    <location>
        <begin position="154"/>
        <end position="174"/>
    </location>
</feature>
<accession>A0A067BGZ9</accession>
<dbReference type="Gene3D" id="1.20.5.340">
    <property type="match status" value="1"/>
</dbReference>
<dbReference type="RefSeq" id="XP_012211851.1">
    <property type="nucleotide sequence ID" value="XM_012356461.1"/>
</dbReference>
<dbReference type="OMA" id="HRHMREV"/>
<keyword evidence="3" id="KW-1185">Reference proteome</keyword>
<dbReference type="GeneID" id="24138514"/>
<keyword evidence="1" id="KW-1133">Transmembrane helix</keyword>
<dbReference type="VEuPathDB" id="FungiDB:SPRG_16937"/>
<keyword evidence="1" id="KW-0812">Transmembrane</keyword>